<dbReference type="AlphaFoldDB" id="A0A162PKV0"/>
<accession>A0A162PKV0</accession>
<dbReference type="GO" id="GO:0006000">
    <property type="term" value="P:fructose metabolic process"/>
    <property type="evidence" value="ECO:0007669"/>
    <property type="project" value="InterPro"/>
</dbReference>
<dbReference type="CDD" id="cd07067">
    <property type="entry name" value="HP_PGM_like"/>
    <property type="match status" value="1"/>
</dbReference>
<dbReference type="Gene3D" id="3.40.50.1240">
    <property type="entry name" value="Phosphoglycerate mutase-like"/>
    <property type="match status" value="1"/>
</dbReference>
<dbReference type="Pfam" id="PF00300">
    <property type="entry name" value="His_Phos_1"/>
    <property type="match status" value="1"/>
</dbReference>
<dbReference type="InterPro" id="IPR003094">
    <property type="entry name" value="6Pfruct_kin"/>
</dbReference>
<dbReference type="PIRSF" id="PIRSF000709">
    <property type="entry name" value="6PFK_2-Ptase"/>
    <property type="match status" value="1"/>
</dbReference>
<dbReference type="PANTHER" id="PTHR10606">
    <property type="entry name" value="6-PHOSPHOFRUCTO-2-KINASE/FRUCTOSE-2,6-BISPHOSPHATASE"/>
    <property type="match status" value="1"/>
</dbReference>
<dbReference type="OrthoDB" id="267323at2759"/>
<dbReference type="InterPro" id="IPR013079">
    <property type="entry name" value="6Phosfructo_kin"/>
</dbReference>
<evidence type="ECO:0000259" key="3">
    <source>
        <dbReference type="Pfam" id="PF01591"/>
    </source>
</evidence>
<dbReference type="STRING" id="763407.A0A162PKV0"/>
<dbReference type="PANTHER" id="PTHR10606:SF39">
    <property type="entry name" value="6-PHOSPHOFRUCTO-2-KINASE_FRUCTOSE-2,6-BISPHOSPHATASE YLR345W-RELATED"/>
    <property type="match status" value="1"/>
</dbReference>
<dbReference type="GO" id="GO:0006003">
    <property type="term" value="P:fructose 2,6-bisphosphate metabolic process"/>
    <property type="evidence" value="ECO:0007669"/>
    <property type="project" value="InterPro"/>
</dbReference>
<reference evidence="5" key="1">
    <citation type="submission" date="2015-06" db="EMBL/GenBank/DDBJ databases">
        <title>Expansion of signal transduction pathways in fungi by whole-genome duplication.</title>
        <authorList>
            <consortium name="DOE Joint Genome Institute"/>
            <person name="Corrochano L.M."/>
            <person name="Kuo A."/>
            <person name="Marcet-Houben M."/>
            <person name="Polaino S."/>
            <person name="Salamov A."/>
            <person name="Villalobos J.M."/>
            <person name="Alvarez M.I."/>
            <person name="Avalos J."/>
            <person name="Benito E.P."/>
            <person name="Benoit I."/>
            <person name="Burger G."/>
            <person name="Camino L.P."/>
            <person name="Canovas D."/>
            <person name="Cerda-Olmedo E."/>
            <person name="Cheng J.-F."/>
            <person name="Dominguez A."/>
            <person name="Elias M."/>
            <person name="Eslava A.P."/>
            <person name="Glaser F."/>
            <person name="Grimwood J."/>
            <person name="Gutierrez G."/>
            <person name="Heitman J."/>
            <person name="Henrissat B."/>
            <person name="Iturriaga E.A."/>
            <person name="Lang B.F."/>
            <person name="Lavin J.L."/>
            <person name="Lee S."/>
            <person name="Li W."/>
            <person name="Lindquist E."/>
            <person name="Lopez-Garcia S."/>
            <person name="Luque E.M."/>
            <person name="Marcos A.T."/>
            <person name="Martin J."/>
            <person name="McCluskey K."/>
            <person name="Medina H.R."/>
            <person name="Miralles-Duran A."/>
            <person name="Miyazaki A."/>
            <person name="Munoz-Torres E."/>
            <person name="Oguiza J.A."/>
            <person name="Ohm R."/>
            <person name="Olmedo M."/>
            <person name="Orejas M."/>
            <person name="Ortiz-Castellanos L."/>
            <person name="Pisabarro A.G."/>
            <person name="Rodriguez-Romero J."/>
            <person name="Ruiz-Herrera J."/>
            <person name="Ruiz-Vazquez R."/>
            <person name="Sanz C."/>
            <person name="Schackwitz W."/>
            <person name="Schmutz J."/>
            <person name="Shahriari M."/>
            <person name="Shelest E."/>
            <person name="Silva-Franco F."/>
            <person name="Soanes D."/>
            <person name="Syed K."/>
            <person name="Tagua V.G."/>
            <person name="Talbot N.J."/>
            <person name="Thon M."/>
            <person name="De vries R.P."/>
            <person name="Wiebenga A."/>
            <person name="Yadav J.S."/>
            <person name="Braun E.L."/>
            <person name="Baker S."/>
            <person name="Garre V."/>
            <person name="Horwitz B."/>
            <person name="Torres-Martinez S."/>
            <person name="Idnurm A."/>
            <person name="Herrera-Estrella A."/>
            <person name="Gabaldon T."/>
            <person name="Grigoriev I.V."/>
        </authorList>
    </citation>
    <scope>NUCLEOTIDE SEQUENCE [LARGE SCALE GENOMIC DNA]</scope>
    <source>
        <strain evidence="5">NRRL 1555(-)</strain>
    </source>
</reference>
<protein>
    <recommendedName>
        <fullName evidence="3">6-phosphofructo-2-kinase domain-containing protein</fullName>
    </recommendedName>
</protein>
<feature type="domain" description="6-phosphofructo-2-kinase" evidence="3">
    <location>
        <begin position="20"/>
        <end position="225"/>
    </location>
</feature>
<dbReference type="InterPro" id="IPR027417">
    <property type="entry name" value="P-loop_NTPase"/>
</dbReference>
<dbReference type="GO" id="GO:0004331">
    <property type="term" value="F:fructose-2,6-bisphosphate 2-phosphatase activity"/>
    <property type="evidence" value="ECO:0007669"/>
    <property type="project" value="TreeGrafter"/>
</dbReference>
<dbReference type="GO" id="GO:0005829">
    <property type="term" value="C:cytosol"/>
    <property type="evidence" value="ECO:0007669"/>
    <property type="project" value="TreeGrafter"/>
</dbReference>
<dbReference type="SUPFAM" id="SSF52540">
    <property type="entry name" value="P-loop containing nucleoside triphosphate hydrolases"/>
    <property type="match status" value="1"/>
</dbReference>
<keyword evidence="1" id="KW-0547">Nucleotide-binding</keyword>
<evidence type="ECO:0000313" key="4">
    <source>
        <dbReference type="EMBL" id="OAD69836.1"/>
    </source>
</evidence>
<dbReference type="EMBL" id="KV440990">
    <property type="protein sequence ID" value="OAD69836.1"/>
    <property type="molecule type" value="Genomic_DNA"/>
</dbReference>
<evidence type="ECO:0000256" key="1">
    <source>
        <dbReference type="ARBA" id="ARBA00022741"/>
    </source>
</evidence>
<dbReference type="SUPFAM" id="SSF53254">
    <property type="entry name" value="Phosphoglycerate mutase-like"/>
    <property type="match status" value="1"/>
</dbReference>
<dbReference type="InterPro" id="IPR029033">
    <property type="entry name" value="His_PPase_superfam"/>
</dbReference>
<dbReference type="Pfam" id="PF01591">
    <property type="entry name" value="6PF2K"/>
    <property type="match status" value="1"/>
</dbReference>
<dbReference type="GeneID" id="28997587"/>
<dbReference type="Proteomes" id="UP000077315">
    <property type="component" value="Unassembled WGS sequence"/>
</dbReference>
<keyword evidence="2" id="KW-0067">ATP-binding</keyword>
<keyword evidence="5" id="KW-1185">Reference proteome</keyword>
<name>A0A162PKV0_PHYB8</name>
<dbReference type="RefSeq" id="XP_018287876.1">
    <property type="nucleotide sequence ID" value="XM_018436681.1"/>
</dbReference>
<dbReference type="VEuPathDB" id="FungiDB:PHYBLDRAFT_171857"/>
<dbReference type="Gene3D" id="3.40.50.300">
    <property type="entry name" value="P-loop containing nucleotide triphosphate hydrolases"/>
    <property type="match status" value="1"/>
</dbReference>
<dbReference type="InParanoid" id="A0A162PKV0"/>
<evidence type="ECO:0000256" key="2">
    <source>
        <dbReference type="ARBA" id="ARBA00022840"/>
    </source>
</evidence>
<dbReference type="FunFam" id="3.40.50.300:FF:000644">
    <property type="entry name" value="GpmB, Fructose-2,6-bisphosphatase"/>
    <property type="match status" value="1"/>
</dbReference>
<sequence length="445" mass="51229">MTVPIPKRQNLQRSFHVGGSVAVITVGLPARGKTHVSRSLCRYIRWLGVPTRVFSVGNYRRERLGYLPNDWFNESNAEAVAVRDEISQECLQDAIDWLRNRGQMAIYDGNNVTDERRKAIYDELVENGIQPLFIEFICTKPEVVNGNIRSVKISSPDYVGWDPEEAVKDYKERIKRHEALYQTMTDTSLPFVKLMNVGEKIIVNNVSGYLQSRILHYLTNLHITPRTIYFARTGTARDESSYKIDAELSPDGFMYARQLKDFLTSYRQQRYGAENKQRKLTVWTSTRKKARQTVQPFVEAGYTVRQHSALMQLNPGELNGMSPEEIKAKFPEEAALAAENPYRHRYPRAESYHDLASRLESVIMELEREKNDVLIIAHETVLRCLYAYVFDRPDREIPSLSIPRACLIEITPSAYGCKEARMEIDGAMPTPTKSANWIQPKTKRR</sequence>
<gene>
    <name evidence="4" type="ORF">PHYBLDRAFT_171857</name>
</gene>
<dbReference type="GO" id="GO:0005524">
    <property type="term" value="F:ATP binding"/>
    <property type="evidence" value="ECO:0007669"/>
    <property type="project" value="UniProtKB-KW"/>
</dbReference>
<dbReference type="GO" id="GO:0003873">
    <property type="term" value="F:6-phosphofructo-2-kinase activity"/>
    <property type="evidence" value="ECO:0007669"/>
    <property type="project" value="InterPro"/>
</dbReference>
<dbReference type="InterPro" id="IPR013078">
    <property type="entry name" value="His_Pase_superF_clade-1"/>
</dbReference>
<organism evidence="4 5">
    <name type="scientific">Phycomyces blakesleeanus (strain ATCC 8743b / DSM 1359 / FGSC 10004 / NBRC 33097 / NRRL 1555)</name>
    <dbReference type="NCBI Taxonomy" id="763407"/>
    <lineage>
        <taxon>Eukaryota</taxon>
        <taxon>Fungi</taxon>
        <taxon>Fungi incertae sedis</taxon>
        <taxon>Mucoromycota</taxon>
        <taxon>Mucoromycotina</taxon>
        <taxon>Mucoromycetes</taxon>
        <taxon>Mucorales</taxon>
        <taxon>Phycomycetaceae</taxon>
        <taxon>Phycomyces</taxon>
    </lineage>
</organism>
<proteinExistence type="predicted"/>
<dbReference type="PRINTS" id="PR00991">
    <property type="entry name" value="6PFRUCTKNASE"/>
</dbReference>
<evidence type="ECO:0000313" key="5">
    <source>
        <dbReference type="Proteomes" id="UP000077315"/>
    </source>
</evidence>